<dbReference type="InterPro" id="IPR009091">
    <property type="entry name" value="RCC1/BLIP-II"/>
</dbReference>
<evidence type="ECO:0000259" key="2">
    <source>
        <dbReference type="Pfam" id="PF07833"/>
    </source>
</evidence>
<dbReference type="Pfam" id="PF07833">
    <property type="entry name" value="Cu_amine_oxidN1"/>
    <property type="match status" value="1"/>
</dbReference>
<dbReference type="PRINTS" id="PR00633">
    <property type="entry name" value="RCCNDNSATION"/>
</dbReference>
<protein>
    <recommendedName>
        <fullName evidence="2">Copper amine oxidase-like N-terminal domain-containing protein</fullName>
    </recommendedName>
</protein>
<dbReference type="PANTHER" id="PTHR45982">
    <property type="entry name" value="REGULATOR OF CHROMOSOME CONDENSATION"/>
    <property type="match status" value="1"/>
</dbReference>
<proteinExistence type="predicted"/>
<reference evidence="4" key="1">
    <citation type="submission" date="2011-06" db="EMBL/GenBank/DDBJ databases">
        <title>Complete genome sequence of Paenibacillus mucilaginosus KNP414.</title>
        <authorList>
            <person name="Wang J."/>
            <person name="Hu S."/>
            <person name="Hu X."/>
            <person name="Zhang B."/>
            <person name="Dong D."/>
            <person name="Zhang S."/>
            <person name="Zhao K."/>
            <person name="Wu D."/>
        </authorList>
    </citation>
    <scope>NUCLEOTIDE SEQUENCE [LARGE SCALE GENOMIC DNA]</scope>
    <source>
        <strain evidence="4">KNP414</strain>
    </source>
</reference>
<dbReference type="InterPro" id="IPR051553">
    <property type="entry name" value="Ran_GTPase-activating"/>
</dbReference>
<dbReference type="SUPFAM" id="SSF50965">
    <property type="entry name" value="Galactose oxidase, central domain"/>
    <property type="match status" value="1"/>
</dbReference>
<feature type="compositionally biased region" description="Polar residues" evidence="1">
    <location>
        <begin position="121"/>
        <end position="130"/>
    </location>
</feature>
<accession>F8FEP3</accession>
<evidence type="ECO:0000256" key="1">
    <source>
        <dbReference type="SAM" id="MobiDB-lite"/>
    </source>
</evidence>
<dbReference type="Gene3D" id="2.130.10.30">
    <property type="entry name" value="Regulator of chromosome condensation 1/beta-lactamase-inhibitor protein II"/>
    <property type="match status" value="2"/>
</dbReference>
<dbReference type="InterPro" id="IPR036582">
    <property type="entry name" value="Mao_N_sf"/>
</dbReference>
<dbReference type="EMBL" id="CP002869">
    <property type="protein sequence ID" value="AEI45360.1"/>
    <property type="molecule type" value="Genomic_DNA"/>
</dbReference>
<dbReference type="Gene3D" id="3.30.457.10">
    <property type="entry name" value="Copper amine oxidase-like, N-terminal domain"/>
    <property type="match status" value="1"/>
</dbReference>
<feature type="region of interest" description="Disordered" evidence="1">
    <location>
        <begin position="110"/>
        <end position="135"/>
    </location>
</feature>
<sequence>MSVFLFLCSTLSVEIVQADESRDLTQSSGVHTGWIGMAAGGSHRLAIKQDGTLWAWGANHDGQLGLGNFSDPVTAPVQVSDLKDVVAIGAGNVNSYAILKDGSVWSWGDNTDGQVGDGSVTERQTGSGELTDNKNRNRPIQLSELKGIVSLTGDFAASYALQSDGSLWGWGFISVPYQTTPKKLTGWSELTGIATGYTGELIGVKRDGTVHIGRSRPVKVPGIDQVKSVATSPGAFYALREDGSVWAWGHNYWGEMGDGTTDSRTKPAPVPNMKDVVELQATQNGPVYLKKDGTVWTHGSGRGASLGNGSYEDALIPVQVKGLTHITHISASGVSGKVMALREDGTLWSWGDGYTGDGTQWWRTVPVQVKSDALEPSEDVDTIKVDLNGSAVRFDTFPVLNGNTAMVPMRRIFELLGADMEWDESTSTVMAVKGETMIRITIGSDSASIGDRQVPLDKPATLVDGLTLVPVRFIAETFGAEVVWDEVTHTIQITTIPVE</sequence>
<dbReference type="PROSITE" id="PS50012">
    <property type="entry name" value="RCC1_3"/>
    <property type="match status" value="3"/>
</dbReference>
<reference evidence="3 4" key="2">
    <citation type="journal article" date="2013" name="Genome Announc.">
        <title>Genome Sequence of Growth-Improving Paenibacillus mucilaginosus Strain KNP414.</title>
        <authorList>
            <person name="Lu J.J."/>
            <person name="Wang J.F."/>
            <person name="Hu X.F."/>
        </authorList>
    </citation>
    <scope>NUCLEOTIDE SEQUENCE [LARGE SCALE GENOMIC DNA]</scope>
    <source>
        <strain evidence="3 4">KNP414</strain>
    </source>
</reference>
<name>F8FEP3_PAEMK</name>
<dbReference type="Pfam" id="PF00415">
    <property type="entry name" value="RCC1"/>
    <property type="match status" value="4"/>
</dbReference>
<dbReference type="PATRIC" id="fig|1036673.3.peg.6388"/>
<dbReference type="Proteomes" id="UP000006620">
    <property type="component" value="Chromosome"/>
</dbReference>
<dbReference type="InterPro" id="IPR000408">
    <property type="entry name" value="Reg_chr_condens"/>
</dbReference>
<dbReference type="InterPro" id="IPR012854">
    <property type="entry name" value="Cu_amine_oxidase-like_N"/>
</dbReference>
<organism evidence="3 4">
    <name type="scientific">Paenibacillus mucilaginosus (strain KNP414)</name>
    <dbReference type="NCBI Taxonomy" id="1036673"/>
    <lineage>
        <taxon>Bacteria</taxon>
        <taxon>Bacillati</taxon>
        <taxon>Bacillota</taxon>
        <taxon>Bacilli</taxon>
        <taxon>Bacillales</taxon>
        <taxon>Paenibacillaceae</taxon>
        <taxon>Paenibacillus</taxon>
    </lineage>
</organism>
<dbReference type="KEGG" id="pms:KNP414_06841"/>
<dbReference type="SUPFAM" id="SSF55383">
    <property type="entry name" value="Copper amine oxidase, domain N"/>
    <property type="match status" value="1"/>
</dbReference>
<dbReference type="GO" id="GO:0005737">
    <property type="term" value="C:cytoplasm"/>
    <property type="evidence" value="ECO:0007669"/>
    <property type="project" value="TreeGrafter"/>
</dbReference>
<evidence type="ECO:0000313" key="4">
    <source>
        <dbReference type="Proteomes" id="UP000006620"/>
    </source>
</evidence>
<dbReference type="HOGENOM" id="CLU_552933_0_0_9"/>
<dbReference type="InterPro" id="IPR011043">
    <property type="entry name" value="Gal_Oxase/kelch_b-propeller"/>
</dbReference>
<gene>
    <name evidence="3" type="ordered locus">KNP414_06841</name>
</gene>
<dbReference type="SUPFAM" id="SSF50985">
    <property type="entry name" value="RCC1/BLIP-II"/>
    <property type="match status" value="1"/>
</dbReference>
<dbReference type="GO" id="GO:0005085">
    <property type="term" value="F:guanyl-nucleotide exchange factor activity"/>
    <property type="evidence" value="ECO:0007669"/>
    <property type="project" value="TreeGrafter"/>
</dbReference>
<dbReference type="PANTHER" id="PTHR45982:SF1">
    <property type="entry name" value="REGULATOR OF CHROMOSOME CONDENSATION"/>
    <property type="match status" value="1"/>
</dbReference>
<evidence type="ECO:0000313" key="3">
    <source>
        <dbReference type="EMBL" id="AEI45360.1"/>
    </source>
</evidence>
<dbReference type="AlphaFoldDB" id="F8FEP3"/>
<feature type="domain" description="Copper amine oxidase-like N-terminal" evidence="2">
    <location>
        <begin position="387"/>
        <end position="493"/>
    </location>
</feature>